<evidence type="ECO:0000313" key="1">
    <source>
        <dbReference type="EMBL" id="KAJ9661149.1"/>
    </source>
</evidence>
<dbReference type="Proteomes" id="UP001172386">
    <property type="component" value="Unassembled WGS sequence"/>
</dbReference>
<protein>
    <submittedName>
        <fullName evidence="1">Uncharacterized protein</fullName>
    </submittedName>
</protein>
<comment type="caution">
    <text evidence="1">The sequence shown here is derived from an EMBL/GenBank/DDBJ whole genome shotgun (WGS) entry which is preliminary data.</text>
</comment>
<dbReference type="EMBL" id="JAPDRQ010000025">
    <property type="protein sequence ID" value="KAJ9661149.1"/>
    <property type="molecule type" value="Genomic_DNA"/>
</dbReference>
<gene>
    <name evidence="1" type="ORF">H2198_002093</name>
</gene>
<accession>A0ACC3AF08</accession>
<proteinExistence type="predicted"/>
<evidence type="ECO:0000313" key="2">
    <source>
        <dbReference type="Proteomes" id="UP001172386"/>
    </source>
</evidence>
<reference evidence="1" key="1">
    <citation type="submission" date="2022-10" db="EMBL/GenBank/DDBJ databases">
        <title>Culturing micro-colonial fungi from biological soil crusts in the Mojave desert and describing Neophaeococcomyces mojavensis, and introducing the new genera and species Taxawa tesnikishii.</title>
        <authorList>
            <person name="Kurbessoian T."/>
            <person name="Stajich J.E."/>
        </authorList>
    </citation>
    <scope>NUCLEOTIDE SEQUENCE</scope>
    <source>
        <strain evidence="1">JES_112</strain>
    </source>
</reference>
<organism evidence="1 2">
    <name type="scientific">Neophaeococcomyces mojaviensis</name>
    <dbReference type="NCBI Taxonomy" id="3383035"/>
    <lineage>
        <taxon>Eukaryota</taxon>
        <taxon>Fungi</taxon>
        <taxon>Dikarya</taxon>
        <taxon>Ascomycota</taxon>
        <taxon>Pezizomycotina</taxon>
        <taxon>Eurotiomycetes</taxon>
        <taxon>Chaetothyriomycetidae</taxon>
        <taxon>Chaetothyriales</taxon>
        <taxon>Chaetothyriales incertae sedis</taxon>
        <taxon>Neophaeococcomyces</taxon>
    </lineage>
</organism>
<keyword evidence="2" id="KW-1185">Reference proteome</keyword>
<name>A0ACC3AF08_9EURO</name>
<sequence>MHIPLWTALLHAAQYNGPSLVQRTNSANICLPYQLQTAVPSCALSCLQSFISNNYHNHDCSSTANLNLLCTTKTSSGLTIGEGSLQCVISNCLGADLETQSGYTICESVSGALPNMAGTITATISVFSTLTPSANASPSASTTPITNEAGSTTSALISSAPSSSTRPIIPITSSASPTSSLSSTSITSTTETFSTTSSIATTTSESSLSTSSNISETSSPTGAASTTERPTSVATSPVSSSSTGSATAAAATEAPTKQQLSTSGIAGIATACVVVAALLIGYLAYWLYVKRREQNIRRSQRFSTFFPPHTRNDSSGPPAEPALTGTTQAGSLLTPNKRFYSGEPDEQKRRSFWRRSFVPASSDIGVAVAPSASLLPRNRDDRTASETKRPLWPYPVSPLSQNHEKRFDKAQQTEGYRWSIATSFDEDVEAQNQDLPVLASPRTRSSSRSFSSVGIEKPLPLKLKVTKRANTPPSTRIPLTPTYDNGNYEPTIRQVIEEANQPSAIVRRSKEQQSLNFSRRAPLLRKSQEEPGPFTIQSQQRPSGTRFPVRPSLAARKESTATDISIHTEIEEDSTPEQEEDKQLTGAPKYSGTSRPPLRDLQWPQVPRSAATKKQAEKVPSPRAVLTIRTMSSDPAPSQPAFTRHSQVSGKDRRSTRTNASSTDSCSESSVLPVFPTPPARHPARNYNQVRLARQIADSYKAASQSTTTTTPTKASQQMAQLPQNRAQAIQRLGTGRPLAQKLQAQGYVPRPQLARSTSRARITPMTSRSGDLYLAVGEMEH</sequence>